<dbReference type="PROSITE" id="PS50011">
    <property type="entry name" value="PROTEIN_KINASE_DOM"/>
    <property type="match status" value="1"/>
</dbReference>
<evidence type="ECO:0000313" key="3">
    <source>
        <dbReference type="EMBL" id="CAF9932028.1"/>
    </source>
</evidence>
<feature type="compositionally biased region" description="Acidic residues" evidence="1">
    <location>
        <begin position="686"/>
        <end position="707"/>
    </location>
</feature>
<protein>
    <recommendedName>
        <fullName evidence="2">Protein kinase domain-containing protein</fullName>
    </recommendedName>
</protein>
<reference evidence="3" key="1">
    <citation type="submission" date="2021-03" db="EMBL/GenBank/DDBJ databases">
        <authorList>
            <person name="Tagirdzhanova G."/>
        </authorList>
    </citation>
    <scope>NUCLEOTIDE SEQUENCE</scope>
</reference>
<feature type="domain" description="Protein kinase" evidence="2">
    <location>
        <begin position="120"/>
        <end position="519"/>
    </location>
</feature>
<gene>
    <name evidence="3" type="ORF">IMSHALPRED_008769</name>
</gene>
<feature type="compositionally biased region" description="Basic and acidic residues" evidence="1">
    <location>
        <begin position="662"/>
        <end position="672"/>
    </location>
</feature>
<dbReference type="SMART" id="SM00220">
    <property type="entry name" value="S_TKc"/>
    <property type="match status" value="1"/>
</dbReference>
<accession>A0A8H3FW48</accession>
<dbReference type="InterPro" id="IPR011009">
    <property type="entry name" value="Kinase-like_dom_sf"/>
</dbReference>
<comment type="caution">
    <text evidence="3">The sequence shown here is derived from an EMBL/GenBank/DDBJ whole genome shotgun (WGS) entry which is preliminary data.</text>
</comment>
<dbReference type="EMBL" id="CAJPDT010000064">
    <property type="protein sequence ID" value="CAF9932028.1"/>
    <property type="molecule type" value="Genomic_DNA"/>
</dbReference>
<feature type="compositionally biased region" description="Basic and acidic residues" evidence="1">
    <location>
        <begin position="730"/>
        <end position="747"/>
    </location>
</feature>
<dbReference type="AlphaFoldDB" id="A0A8H3FW48"/>
<dbReference type="Gene3D" id="1.10.510.10">
    <property type="entry name" value="Transferase(Phosphotransferase) domain 1"/>
    <property type="match status" value="1"/>
</dbReference>
<dbReference type="Pfam" id="PF00069">
    <property type="entry name" value="Pkinase"/>
    <property type="match status" value="1"/>
</dbReference>
<dbReference type="InterPro" id="IPR000719">
    <property type="entry name" value="Prot_kinase_dom"/>
</dbReference>
<dbReference type="SUPFAM" id="SSF56112">
    <property type="entry name" value="Protein kinase-like (PK-like)"/>
    <property type="match status" value="1"/>
</dbReference>
<feature type="compositionally biased region" description="Low complexity" evidence="1">
    <location>
        <begin position="383"/>
        <end position="399"/>
    </location>
</feature>
<evidence type="ECO:0000256" key="1">
    <source>
        <dbReference type="SAM" id="MobiDB-lite"/>
    </source>
</evidence>
<dbReference type="OrthoDB" id="4062651at2759"/>
<sequence>MTAWWSNERISTTVNAAYIERELGSKNLVDRVHRVLAFGDGLTDDTYLDWILERSPRFFLILNGLGLPEKIFEIIDKSFADDDLPLSQDTLWELNLFGSKSETLDKKFYRQQFNFLIQELKPGDHVDYGDWDVVPVEPFVKRPGIAKANDKVYVHGNLYTRQKITVSDDSSIDEVQFIMHLKSLSTIHHPHLVSIWSTYSQENFIYILLTPATETTLKSFLEEQPKAFKSLDKAERREILLTWTHCLAAALEYLHDRGFTHQAIRPGTITVDHNNKIYLGDYSALKNLDTDEPCNNSYNGDLYDHAAPENWLRKPRLHEVAALKTILPGGGRTSRRIPKAPVVERKTSLPLPSTPVNTIVSSSKSGSSGSSTKASRPRNALITTFAPTARRTSTSSSSISFRGNKLEAADVFSLTTVLITLLSMILQHTPKTFASHRSRLNRQAGRGNAPPDASFHKNLNQVVKWLDMLAKEAGQREKKDMKFWGAVVETVQLCRLGVKKEAKQRLTAKELSSKIGGWVEWGLGRKRRCTCEVARDTGVQPETRSSAEFSSKYALVQPSSRRHPSRPGWLPASGFVLNLAESRPKSADAAKQSTVWGLGDLATLHENMMRPASIMTFDDSTAWGIGHEPHMKKDRRRSASMVSDKESTVWGLGDAQQEDDDDRHTIGRRRSDASATTSCIAMGEVEILEGYDIDDDEEDQDDDDEDHEKDFFSRKEDHSEHWPLPLETLAPDRGKARELNGHRDLRRIGATGVRSMG</sequence>
<proteinExistence type="predicted"/>
<feature type="compositionally biased region" description="Polar residues" evidence="1">
    <location>
        <begin position="350"/>
        <end position="360"/>
    </location>
</feature>
<keyword evidence="4" id="KW-1185">Reference proteome</keyword>
<feature type="region of interest" description="Disordered" evidence="1">
    <location>
        <begin position="627"/>
        <end position="757"/>
    </location>
</feature>
<feature type="region of interest" description="Disordered" evidence="1">
    <location>
        <begin position="331"/>
        <end position="399"/>
    </location>
</feature>
<feature type="compositionally biased region" description="Low complexity" evidence="1">
    <location>
        <begin position="361"/>
        <end position="374"/>
    </location>
</feature>
<dbReference type="InterPro" id="IPR053083">
    <property type="entry name" value="TF_kinase-domain_protein"/>
</dbReference>
<dbReference type="GO" id="GO:0004672">
    <property type="term" value="F:protein kinase activity"/>
    <property type="evidence" value="ECO:0007669"/>
    <property type="project" value="InterPro"/>
</dbReference>
<evidence type="ECO:0000259" key="2">
    <source>
        <dbReference type="PROSITE" id="PS50011"/>
    </source>
</evidence>
<dbReference type="GO" id="GO:0005524">
    <property type="term" value="F:ATP binding"/>
    <property type="evidence" value="ECO:0007669"/>
    <property type="project" value="InterPro"/>
</dbReference>
<feature type="compositionally biased region" description="Basic and acidic residues" evidence="1">
    <location>
        <begin position="708"/>
        <end position="721"/>
    </location>
</feature>
<dbReference type="Proteomes" id="UP000664534">
    <property type="component" value="Unassembled WGS sequence"/>
</dbReference>
<dbReference type="PANTHER" id="PTHR44305:SF24">
    <property type="entry name" value="TYROSINE-PROTEIN KINASE C03B1.5-RELATED"/>
    <property type="match status" value="1"/>
</dbReference>
<evidence type="ECO:0000313" key="4">
    <source>
        <dbReference type="Proteomes" id="UP000664534"/>
    </source>
</evidence>
<organism evidence="3 4">
    <name type="scientific">Imshaugia aleurites</name>
    <dbReference type="NCBI Taxonomy" id="172621"/>
    <lineage>
        <taxon>Eukaryota</taxon>
        <taxon>Fungi</taxon>
        <taxon>Dikarya</taxon>
        <taxon>Ascomycota</taxon>
        <taxon>Pezizomycotina</taxon>
        <taxon>Lecanoromycetes</taxon>
        <taxon>OSLEUM clade</taxon>
        <taxon>Lecanoromycetidae</taxon>
        <taxon>Lecanorales</taxon>
        <taxon>Lecanorineae</taxon>
        <taxon>Parmeliaceae</taxon>
        <taxon>Imshaugia</taxon>
    </lineage>
</organism>
<dbReference type="PANTHER" id="PTHR44305">
    <property type="entry name" value="SI:DKEY-192D15.2-RELATED"/>
    <property type="match status" value="1"/>
</dbReference>
<name>A0A8H3FW48_9LECA</name>